<comment type="caution">
    <text evidence="4">The sequence shown here is derived from an EMBL/GenBank/DDBJ whole genome shotgun (WGS) entry which is preliminary data.</text>
</comment>
<proteinExistence type="predicted"/>
<keyword evidence="2" id="KW-1133">Transmembrane helix</keyword>
<reference evidence="4" key="1">
    <citation type="journal article" date="2021" name="Genome Biol. Evol.">
        <title>A High-Quality Reference Genome for a Parasitic Bivalve with Doubly Uniparental Inheritance (Bivalvia: Unionida).</title>
        <authorList>
            <person name="Smith C.H."/>
        </authorList>
    </citation>
    <scope>NUCLEOTIDE SEQUENCE</scope>
    <source>
        <strain evidence="4">CHS0354</strain>
    </source>
</reference>
<evidence type="ECO:0000313" key="4">
    <source>
        <dbReference type="EMBL" id="KAK3606559.1"/>
    </source>
</evidence>
<evidence type="ECO:0000256" key="1">
    <source>
        <dbReference type="SAM" id="MobiDB-lite"/>
    </source>
</evidence>
<dbReference type="AlphaFoldDB" id="A0AAE0TB24"/>
<feature type="signal peptide" evidence="3">
    <location>
        <begin position="1"/>
        <end position="16"/>
    </location>
</feature>
<reference evidence="4" key="3">
    <citation type="submission" date="2023-05" db="EMBL/GenBank/DDBJ databases">
        <authorList>
            <person name="Smith C.H."/>
        </authorList>
    </citation>
    <scope>NUCLEOTIDE SEQUENCE</scope>
    <source>
        <strain evidence="4">CHS0354</strain>
        <tissue evidence="4">Mantle</tissue>
    </source>
</reference>
<feature type="region of interest" description="Disordered" evidence="1">
    <location>
        <begin position="334"/>
        <end position="376"/>
    </location>
</feature>
<name>A0AAE0TB24_9BIVA</name>
<evidence type="ECO:0000256" key="3">
    <source>
        <dbReference type="SAM" id="SignalP"/>
    </source>
</evidence>
<dbReference type="Proteomes" id="UP001195483">
    <property type="component" value="Unassembled WGS sequence"/>
</dbReference>
<organism evidence="4 5">
    <name type="scientific">Potamilus streckersoni</name>
    <dbReference type="NCBI Taxonomy" id="2493646"/>
    <lineage>
        <taxon>Eukaryota</taxon>
        <taxon>Metazoa</taxon>
        <taxon>Spiralia</taxon>
        <taxon>Lophotrochozoa</taxon>
        <taxon>Mollusca</taxon>
        <taxon>Bivalvia</taxon>
        <taxon>Autobranchia</taxon>
        <taxon>Heteroconchia</taxon>
        <taxon>Palaeoheterodonta</taxon>
        <taxon>Unionida</taxon>
        <taxon>Unionoidea</taxon>
        <taxon>Unionidae</taxon>
        <taxon>Ambleminae</taxon>
        <taxon>Lampsilini</taxon>
        <taxon>Potamilus</taxon>
    </lineage>
</organism>
<accession>A0AAE0TB24</accession>
<reference evidence="4" key="2">
    <citation type="journal article" date="2021" name="Genome Biol. Evol.">
        <title>Developing a high-quality reference genome for a parasitic bivalve with doubly uniparental inheritance (Bivalvia: Unionida).</title>
        <authorList>
            <person name="Smith C.H."/>
        </authorList>
    </citation>
    <scope>NUCLEOTIDE SEQUENCE</scope>
    <source>
        <strain evidence="4">CHS0354</strain>
        <tissue evidence="4">Mantle</tissue>
    </source>
</reference>
<keyword evidence="3" id="KW-0732">Signal</keyword>
<keyword evidence="5" id="KW-1185">Reference proteome</keyword>
<evidence type="ECO:0000313" key="5">
    <source>
        <dbReference type="Proteomes" id="UP001195483"/>
    </source>
</evidence>
<evidence type="ECO:0000256" key="2">
    <source>
        <dbReference type="SAM" id="Phobius"/>
    </source>
</evidence>
<feature type="chain" id="PRO_5042263732" evidence="3">
    <location>
        <begin position="17"/>
        <end position="376"/>
    </location>
</feature>
<sequence length="376" mass="43711">MNIVFLFSCFISKALSLALVALTTSDVNSLINIQKDGGSSLRKWNSNNHKERWDANEISTQVEKEDNQVIQVNIPPNIVHKMEDSVMTNNVAMISILNSIKGNSCNVYFKKLHLYCLLNYFNVTVLRNLKCIELCDEWSRKKLQRHLVQKAGSKCKHGNPKLKYSYANFNSRQKRSLSNSFTSDDSKRLSHSSKGGKGSTNFRKPRRLVAKTLTDDLDAMENIVTVEETSHSRIQTKNNSVHHHTSSKFDNFKYWQMRHQLELERSKDSEWAFICMFGLMVLLAICCYCCRLSHIKREHEIHVEFDDSFHYVSLKDILMGKKRFLPMFKKKKNQEKVQRAERSQLANPDSDTSEEELMLYDTNHQTYTGPERKPRT</sequence>
<gene>
    <name evidence="4" type="ORF">CHS0354_041521</name>
</gene>
<keyword evidence="2" id="KW-0472">Membrane</keyword>
<keyword evidence="2" id="KW-0812">Transmembrane</keyword>
<feature type="transmembrane region" description="Helical" evidence="2">
    <location>
        <begin position="271"/>
        <end position="290"/>
    </location>
</feature>
<dbReference type="EMBL" id="JAEAOA010002346">
    <property type="protein sequence ID" value="KAK3606559.1"/>
    <property type="molecule type" value="Genomic_DNA"/>
</dbReference>
<protein>
    <submittedName>
        <fullName evidence="4">Uncharacterized protein</fullName>
    </submittedName>
</protein>
<feature type="region of interest" description="Disordered" evidence="1">
    <location>
        <begin position="175"/>
        <end position="202"/>
    </location>
</feature>